<dbReference type="InterPro" id="IPR036095">
    <property type="entry name" value="PTS_EIIB-like_sf"/>
</dbReference>
<dbReference type="SUPFAM" id="SSF55804">
    <property type="entry name" value="Phoshotransferase/anion transport protein"/>
    <property type="match status" value="1"/>
</dbReference>
<comment type="subcellular location">
    <subcellularLocation>
        <location evidence="1">Cytoplasm</location>
    </subcellularLocation>
</comment>
<evidence type="ECO:0000259" key="12">
    <source>
        <dbReference type="PROSITE" id="PS51099"/>
    </source>
</evidence>
<feature type="domain" description="PTS EIIA type-2" evidence="11">
    <location>
        <begin position="541"/>
        <end position="684"/>
    </location>
</feature>
<dbReference type="InterPro" id="IPR051351">
    <property type="entry name" value="Ascorbate-PTS_EIIA_comp"/>
</dbReference>
<evidence type="ECO:0000259" key="11">
    <source>
        <dbReference type="PROSITE" id="PS51094"/>
    </source>
</evidence>
<feature type="domain" description="PTS EIIB type-2" evidence="12">
    <location>
        <begin position="404"/>
        <end position="492"/>
    </location>
</feature>
<keyword evidence="5" id="KW-0808">Transferase</keyword>
<dbReference type="RefSeq" id="WP_244835567.1">
    <property type="nucleotide sequence ID" value="NZ_CP144921.1"/>
</dbReference>
<name>A0ABZ2CPN7_9BACI</name>
<evidence type="ECO:0000256" key="10">
    <source>
        <dbReference type="ARBA" id="ARBA00042072"/>
    </source>
</evidence>
<keyword evidence="4" id="KW-0597">Phosphoprotein</keyword>
<evidence type="ECO:0000256" key="4">
    <source>
        <dbReference type="ARBA" id="ARBA00022553"/>
    </source>
</evidence>
<dbReference type="Pfam" id="PF00874">
    <property type="entry name" value="PRD"/>
    <property type="match status" value="1"/>
</dbReference>
<reference evidence="14 15" key="1">
    <citation type="submission" date="2024-01" db="EMBL/GenBank/DDBJ databases">
        <title>Culturomics analysis of mouse respiratory tract.</title>
        <authorList>
            <person name="Phillips A.M."/>
            <person name="Collette N.M."/>
            <person name="Mageeney C.M."/>
            <person name="Sinha A."/>
            <person name="Hern K.E."/>
            <person name="Arkin A.P."/>
            <person name="Williams K.P."/>
            <person name="Branda S."/>
        </authorList>
    </citation>
    <scope>NUCLEOTIDE SEQUENCE [LARGE SCALE GENOMIC DNA]</scope>
    <source>
        <strain evidence="14 15">CP20</strain>
    </source>
</reference>
<dbReference type="SUPFAM" id="SSF52794">
    <property type="entry name" value="PTS system IIB component-like"/>
    <property type="match status" value="1"/>
</dbReference>
<keyword evidence="15" id="KW-1185">Reference proteome</keyword>
<keyword evidence="2" id="KW-0813">Transport</keyword>
<proteinExistence type="predicted"/>
<dbReference type="CDD" id="cd05568">
    <property type="entry name" value="PTS_IIB_bgl_like"/>
    <property type="match status" value="1"/>
</dbReference>
<feature type="domain" description="PRD" evidence="13">
    <location>
        <begin position="293"/>
        <end position="400"/>
    </location>
</feature>
<dbReference type="PANTHER" id="PTHR36203:SF1">
    <property type="entry name" value="ASCORBATE-SPECIFIC PTS SYSTEM EIIA COMPONENT"/>
    <property type="match status" value="1"/>
</dbReference>
<sequence>MKTRNGGRKVLDERSYTLLKTITQHRQVTKPEVLRMMQVSERQFGYDFDKLNYALKNLHLPPIQLKNNTFILEENLIQAVESGELYEINPALVTISKEDRVYLLYLYTFIRKEPISNFHYQTFLGVSKNTALEDVKRTREICEEWNLSMIYSRKDGYYLIGDEFDKRRLALYAVNILLDSPFGNELIHLPLNDWGYDDFIEETESVFAEVVKKHSIMLVKSRKNEILPFLTYLRARKKYANLNFPEYQEHIIERQNAFLAGKEMAETFFGKEAVSEQYFVSLMLLISMQESKYENALLEQLAERIIEEFERVTLLPLENRETLKKSLYDHLVPAFFRISFKIPLVNPLINRIKEEYPELFEFVKIALAPLSMWTGQVISEEEIGYFTLHFGGYLEKDKRNHSTVNGLIVCSNGVSSSLMLKAQLKEMFPNIHFLNVHSIDQMTEIPKSSYDLIFSTVRVPSTKPVYLVKPLLSQVEKNYLIQEIAKEFPSLNYRNISVDQIIEVIRKYADIRDEERLFSELVHVLYFEGFKKGRYSPMLSELLTKDMISFTDERLDWKEAIRLAAKPLSDTGKIEDSYVDAMINNVEELGAYIHIGKGIAIPHARPQAGVNQVGMSFLRTKTPVLLLGQEQHKIDIFICIAAVDNETHLKALSQLTKILADNDKLKELKQAKTVEEIVNINNEGESK</sequence>
<evidence type="ECO:0000256" key="3">
    <source>
        <dbReference type="ARBA" id="ARBA00022490"/>
    </source>
</evidence>
<evidence type="ECO:0000256" key="8">
    <source>
        <dbReference type="ARBA" id="ARBA00037387"/>
    </source>
</evidence>
<dbReference type="Gene3D" id="3.40.50.2300">
    <property type="match status" value="1"/>
</dbReference>
<evidence type="ECO:0000256" key="2">
    <source>
        <dbReference type="ARBA" id="ARBA00022448"/>
    </source>
</evidence>
<evidence type="ECO:0000313" key="15">
    <source>
        <dbReference type="Proteomes" id="UP001341136"/>
    </source>
</evidence>
<evidence type="ECO:0000259" key="13">
    <source>
        <dbReference type="PROSITE" id="PS51372"/>
    </source>
</evidence>
<dbReference type="InterPro" id="IPR036634">
    <property type="entry name" value="PRD_sf"/>
</dbReference>
<dbReference type="SUPFAM" id="SSF63520">
    <property type="entry name" value="PTS-regulatory domain, PRD"/>
    <property type="match status" value="1"/>
</dbReference>
<dbReference type="PROSITE" id="PS51372">
    <property type="entry name" value="PRD_2"/>
    <property type="match status" value="1"/>
</dbReference>
<dbReference type="Pfam" id="PF00359">
    <property type="entry name" value="PTS_EIIA_2"/>
    <property type="match status" value="1"/>
</dbReference>
<dbReference type="InterPro" id="IPR002178">
    <property type="entry name" value="PTS_EIIA_type-2_dom"/>
</dbReference>
<organism evidence="14 15">
    <name type="scientific">Shouchella rhizosphaerae</name>
    <dbReference type="NCBI Taxonomy" id="866786"/>
    <lineage>
        <taxon>Bacteria</taxon>
        <taxon>Bacillati</taxon>
        <taxon>Bacillota</taxon>
        <taxon>Bacilli</taxon>
        <taxon>Bacillales</taxon>
        <taxon>Bacillaceae</taxon>
        <taxon>Shouchella</taxon>
    </lineage>
</organism>
<dbReference type="PROSITE" id="PS51094">
    <property type="entry name" value="PTS_EIIA_TYPE_2"/>
    <property type="match status" value="1"/>
</dbReference>
<evidence type="ECO:0000256" key="7">
    <source>
        <dbReference type="ARBA" id="ARBA00022777"/>
    </source>
</evidence>
<dbReference type="PROSITE" id="PS00372">
    <property type="entry name" value="PTS_EIIA_TYPE_2_HIS"/>
    <property type="match status" value="1"/>
</dbReference>
<evidence type="ECO:0000256" key="5">
    <source>
        <dbReference type="ARBA" id="ARBA00022679"/>
    </source>
</evidence>
<protein>
    <recommendedName>
        <fullName evidence="9">Ascorbate-specific PTS system EIIA component</fullName>
    </recommendedName>
    <alternativeName>
        <fullName evidence="10">Ascorbate-specific phosphotransferase enzyme IIA component</fullName>
    </alternativeName>
</protein>
<gene>
    <name evidence="14" type="ORF">V5G21_15015</name>
</gene>
<keyword evidence="7" id="KW-0418">Kinase</keyword>
<comment type="function">
    <text evidence="8">The phosphoenolpyruvate-dependent sugar phosphotransferase system (sugar PTS), a major carbohydrate active transport system, catalyzes the phosphorylation of incoming sugar substrates concomitantly with their translocation across the cell membrane. The enzyme II UlaABC PTS system is involved in ascorbate transport.</text>
</comment>
<dbReference type="CDD" id="cd00211">
    <property type="entry name" value="PTS_IIA_fru"/>
    <property type="match status" value="1"/>
</dbReference>
<evidence type="ECO:0000256" key="9">
    <source>
        <dbReference type="ARBA" id="ARBA00041175"/>
    </source>
</evidence>
<dbReference type="Gene3D" id="1.10.1790.10">
    <property type="entry name" value="PRD domain"/>
    <property type="match status" value="1"/>
</dbReference>
<evidence type="ECO:0000313" key="14">
    <source>
        <dbReference type="EMBL" id="WWA29040.1"/>
    </source>
</evidence>
<accession>A0ABZ2CPN7</accession>
<dbReference type="PROSITE" id="PS51099">
    <property type="entry name" value="PTS_EIIB_TYPE_2"/>
    <property type="match status" value="1"/>
</dbReference>
<dbReference type="Proteomes" id="UP001341136">
    <property type="component" value="Chromosome"/>
</dbReference>
<dbReference type="InterPro" id="IPR016152">
    <property type="entry name" value="PTrfase/Anion_transptr"/>
</dbReference>
<dbReference type="InterPro" id="IPR011608">
    <property type="entry name" value="PRD"/>
</dbReference>
<evidence type="ECO:0000256" key="6">
    <source>
        <dbReference type="ARBA" id="ARBA00022683"/>
    </source>
</evidence>
<dbReference type="InterPro" id="IPR013011">
    <property type="entry name" value="PTS_EIIB_2"/>
</dbReference>
<keyword evidence="3" id="KW-0963">Cytoplasm</keyword>
<dbReference type="EMBL" id="CP144921">
    <property type="protein sequence ID" value="WWA29040.1"/>
    <property type="molecule type" value="Genomic_DNA"/>
</dbReference>
<keyword evidence="6" id="KW-0598">Phosphotransferase system</keyword>
<dbReference type="Gene3D" id="3.40.930.10">
    <property type="entry name" value="Mannitol-specific EII, Chain A"/>
    <property type="match status" value="1"/>
</dbReference>
<evidence type="ECO:0000256" key="1">
    <source>
        <dbReference type="ARBA" id="ARBA00004496"/>
    </source>
</evidence>
<dbReference type="PANTHER" id="PTHR36203">
    <property type="entry name" value="ASCORBATE-SPECIFIC PTS SYSTEM EIIA COMPONENT"/>
    <property type="match status" value="1"/>
</dbReference>